<dbReference type="EMBL" id="QKZV01000001">
    <property type="protein sequence ID" value="PZX65556.1"/>
    <property type="molecule type" value="Genomic_DNA"/>
</dbReference>
<gene>
    <name evidence="2" type="ORF">LX80_00044</name>
</gene>
<dbReference type="RefSeq" id="WP_111293043.1">
    <property type="nucleotide sequence ID" value="NZ_QKZV01000001.1"/>
</dbReference>
<feature type="domain" description="DinB-like" evidence="1">
    <location>
        <begin position="37"/>
        <end position="162"/>
    </location>
</feature>
<sequence length="171" mass="19760">MSRPLVGDYPAYYENYIQLTGGSNNMHELVQNFSNSLQEFYTSLPVDKENFSYAPGKWTPKDILQHVIDTERIMVYRMLTFARSDNKSLPGFDEEWYAKRANAGNRTLKSLQDEWVALRASSNQFLMSLTEDMLSLSGTANNYKVTVNAMGFMLFGHLLHHKKVLQEKYLQ</sequence>
<evidence type="ECO:0000259" key="1">
    <source>
        <dbReference type="Pfam" id="PF12867"/>
    </source>
</evidence>
<proteinExistence type="predicted"/>
<dbReference type="AlphaFoldDB" id="A0A2W7S3A7"/>
<dbReference type="SUPFAM" id="SSF109854">
    <property type="entry name" value="DinB/YfiT-like putative metalloenzymes"/>
    <property type="match status" value="1"/>
</dbReference>
<dbReference type="Pfam" id="PF12867">
    <property type="entry name" value="DinB_2"/>
    <property type="match status" value="1"/>
</dbReference>
<name>A0A2W7S3A7_9BACT</name>
<reference evidence="2 3" key="1">
    <citation type="submission" date="2018-06" db="EMBL/GenBank/DDBJ databases">
        <title>Genomic Encyclopedia of Archaeal and Bacterial Type Strains, Phase II (KMG-II): from individual species to whole genera.</title>
        <authorList>
            <person name="Goeker M."/>
        </authorList>
    </citation>
    <scope>NUCLEOTIDE SEQUENCE [LARGE SCALE GENOMIC DNA]</scope>
    <source>
        <strain evidence="2 3">DSM 23241</strain>
    </source>
</reference>
<dbReference type="Gene3D" id="1.20.120.450">
    <property type="entry name" value="dinb family like domain"/>
    <property type="match status" value="1"/>
</dbReference>
<comment type="caution">
    <text evidence="2">The sequence shown here is derived from an EMBL/GenBank/DDBJ whole genome shotgun (WGS) entry which is preliminary data.</text>
</comment>
<dbReference type="InterPro" id="IPR034660">
    <property type="entry name" value="DinB/YfiT-like"/>
</dbReference>
<protein>
    <submittedName>
        <fullName evidence="2">DinB family protein</fullName>
    </submittedName>
</protein>
<evidence type="ECO:0000313" key="2">
    <source>
        <dbReference type="EMBL" id="PZX65556.1"/>
    </source>
</evidence>
<evidence type="ECO:0000313" key="3">
    <source>
        <dbReference type="Proteomes" id="UP000249720"/>
    </source>
</evidence>
<organism evidence="2 3">
    <name type="scientific">Hydrotalea sandarakina</name>
    <dbReference type="NCBI Taxonomy" id="1004304"/>
    <lineage>
        <taxon>Bacteria</taxon>
        <taxon>Pseudomonadati</taxon>
        <taxon>Bacteroidota</taxon>
        <taxon>Chitinophagia</taxon>
        <taxon>Chitinophagales</taxon>
        <taxon>Chitinophagaceae</taxon>
        <taxon>Hydrotalea</taxon>
    </lineage>
</organism>
<dbReference type="Proteomes" id="UP000249720">
    <property type="component" value="Unassembled WGS sequence"/>
</dbReference>
<dbReference type="InterPro" id="IPR024775">
    <property type="entry name" value="DinB-like"/>
</dbReference>
<dbReference type="OrthoDB" id="9793216at2"/>
<keyword evidence="3" id="KW-1185">Reference proteome</keyword>
<accession>A0A2W7S3A7</accession>